<keyword evidence="2" id="KW-1185">Reference proteome</keyword>
<evidence type="ECO:0000313" key="1">
    <source>
        <dbReference type="EMBL" id="BDV44619.1"/>
    </source>
</evidence>
<reference evidence="1 2" key="1">
    <citation type="submission" date="2022-12" db="EMBL/GenBank/DDBJ databases">
        <title>Polyphasic characterization of Geotalea uranireducens NIT-SL11 newly isolated from a complex of sewage sludge and microbially reduced graphene oxide.</title>
        <authorList>
            <person name="Xie L."/>
            <person name="Yoshida N."/>
            <person name="Meng L."/>
        </authorList>
    </citation>
    <scope>NUCLEOTIDE SEQUENCE [LARGE SCALE GENOMIC DNA]</scope>
    <source>
        <strain evidence="1 2">NIT-SL11</strain>
    </source>
</reference>
<gene>
    <name evidence="1" type="ORF">GURASL_35420</name>
</gene>
<proteinExistence type="predicted"/>
<dbReference type="EMBL" id="AP027151">
    <property type="protein sequence ID" value="BDV44619.1"/>
    <property type="molecule type" value="Genomic_DNA"/>
</dbReference>
<dbReference type="Proteomes" id="UP001317705">
    <property type="component" value="Chromosome"/>
</dbReference>
<name>A0ABM8EPS2_9BACT</name>
<organism evidence="1 2">
    <name type="scientific">Geotalea uraniireducens</name>
    <dbReference type="NCBI Taxonomy" id="351604"/>
    <lineage>
        <taxon>Bacteria</taxon>
        <taxon>Pseudomonadati</taxon>
        <taxon>Thermodesulfobacteriota</taxon>
        <taxon>Desulfuromonadia</taxon>
        <taxon>Geobacterales</taxon>
        <taxon>Geobacteraceae</taxon>
        <taxon>Geotalea</taxon>
    </lineage>
</organism>
<sequence>MLDPIATAAKSTEETRPAITVSTKPIADWESWAAISGNESFVRAANSPESCRSIVRCVFVMIGSDGANGARKKKDRASAQSVTQSFIIPGYFFY</sequence>
<protein>
    <submittedName>
        <fullName evidence="1">Uncharacterized protein</fullName>
    </submittedName>
</protein>
<evidence type="ECO:0000313" key="2">
    <source>
        <dbReference type="Proteomes" id="UP001317705"/>
    </source>
</evidence>
<accession>A0ABM8EPS2</accession>